<comment type="cofactor">
    <cofactor evidence="1">
        <name>Zn(2+)</name>
        <dbReference type="ChEBI" id="CHEBI:29105"/>
    </cofactor>
</comment>
<dbReference type="InterPro" id="IPR001018">
    <property type="entry name" value="Beta-lactamase_class-B_CS"/>
</dbReference>
<feature type="domain" description="Metallo-beta-lactamase" evidence="6">
    <location>
        <begin position="105"/>
        <end position="285"/>
    </location>
</feature>
<dbReference type="Pfam" id="PF00753">
    <property type="entry name" value="Lactamase_B"/>
    <property type="match status" value="1"/>
</dbReference>
<evidence type="ECO:0000256" key="3">
    <source>
        <dbReference type="ARBA" id="ARBA00022801"/>
    </source>
</evidence>
<sequence length="340" mass="36467">MRLQIDAATWLSLLPIVVSRAQGLSSTANFTQWWNATEYPNEQAANVTKYMAQGLEIAGKDLHSYFVNRCIRNQVYPDLADGAQSLGFVKPHRPFDSVFFVGSGFVSSWAVDTGAGLVLIDTLDNPDEAREVLLPGLAHFGYNGSDIAAIIVTHEHGDHYGGARYLQDTFGTPVYALEACWDGMEVDPVKPQGLEIPKRNMTLVDGQDLTIGNTTIRVVATPGHTAGTLSLFLPVYDQGVRHVAGIYGGGGIPKAAAAKEQQIASFAKFAQAAPGAGADVLMSNHPGQDDALNNFDILDHRSSAGGNPFVIGTDAYVRYLQAMAVCVRIQAARLGDFLSV</sequence>
<dbReference type="CDD" id="cd16280">
    <property type="entry name" value="metallo-hydrolase-like_MBL-fold"/>
    <property type="match status" value="1"/>
</dbReference>
<proteinExistence type="predicted"/>
<dbReference type="SMART" id="SM00849">
    <property type="entry name" value="Lactamase_B"/>
    <property type="match status" value="1"/>
</dbReference>
<dbReference type="PANTHER" id="PTHR23131">
    <property type="entry name" value="ENDORIBONUCLEASE LACTB2"/>
    <property type="match status" value="1"/>
</dbReference>
<dbReference type="Proteomes" id="UP001433268">
    <property type="component" value="Unassembled WGS sequence"/>
</dbReference>
<evidence type="ECO:0000256" key="4">
    <source>
        <dbReference type="ARBA" id="ARBA00022833"/>
    </source>
</evidence>
<protein>
    <recommendedName>
        <fullName evidence="6">Metallo-beta-lactamase domain-containing protein</fullName>
    </recommendedName>
</protein>
<keyword evidence="2" id="KW-0479">Metal-binding</keyword>
<keyword evidence="8" id="KW-1185">Reference proteome</keyword>
<dbReference type="PANTHER" id="PTHR23131:SF0">
    <property type="entry name" value="ENDORIBONUCLEASE LACTB2"/>
    <property type="match status" value="1"/>
</dbReference>
<keyword evidence="4" id="KW-0862">Zinc</keyword>
<dbReference type="InterPro" id="IPR036866">
    <property type="entry name" value="RibonucZ/Hydroxyglut_hydro"/>
</dbReference>
<evidence type="ECO:0000259" key="6">
    <source>
        <dbReference type="SMART" id="SM00849"/>
    </source>
</evidence>
<dbReference type="InterPro" id="IPR001279">
    <property type="entry name" value="Metallo-B-lactamas"/>
</dbReference>
<dbReference type="PROSITE" id="PS00743">
    <property type="entry name" value="BETA_LACTAMASE_B_1"/>
    <property type="match status" value="1"/>
</dbReference>
<feature type="signal peptide" evidence="5">
    <location>
        <begin position="1"/>
        <end position="23"/>
    </location>
</feature>
<comment type="caution">
    <text evidence="7">The sequence shown here is derived from an EMBL/GenBank/DDBJ whole genome shotgun (WGS) entry which is preliminary data.</text>
</comment>
<dbReference type="InterPro" id="IPR050662">
    <property type="entry name" value="Sec-metab_biosynth-thioest"/>
</dbReference>
<dbReference type="EMBL" id="JAQQWN010000008">
    <property type="protein sequence ID" value="KAK8070608.1"/>
    <property type="molecule type" value="Genomic_DNA"/>
</dbReference>
<name>A0ABR1VL75_9PEZI</name>
<keyword evidence="5" id="KW-0732">Signal</keyword>
<evidence type="ECO:0000313" key="7">
    <source>
        <dbReference type="EMBL" id="KAK8070608.1"/>
    </source>
</evidence>
<evidence type="ECO:0000256" key="2">
    <source>
        <dbReference type="ARBA" id="ARBA00022723"/>
    </source>
</evidence>
<dbReference type="Gene3D" id="3.60.15.10">
    <property type="entry name" value="Ribonuclease Z/Hydroxyacylglutathione hydrolase-like"/>
    <property type="match status" value="1"/>
</dbReference>
<dbReference type="GeneID" id="92048186"/>
<evidence type="ECO:0000256" key="1">
    <source>
        <dbReference type="ARBA" id="ARBA00001947"/>
    </source>
</evidence>
<gene>
    <name evidence="7" type="ORF">PG997_010811</name>
</gene>
<dbReference type="SUPFAM" id="SSF56281">
    <property type="entry name" value="Metallo-hydrolase/oxidoreductase"/>
    <property type="match status" value="1"/>
</dbReference>
<feature type="chain" id="PRO_5045397996" description="Metallo-beta-lactamase domain-containing protein" evidence="5">
    <location>
        <begin position="24"/>
        <end position="340"/>
    </location>
</feature>
<accession>A0ABR1VL75</accession>
<evidence type="ECO:0000313" key="8">
    <source>
        <dbReference type="Proteomes" id="UP001433268"/>
    </source>
</evidence>
<evidence type="ECO:0000256" key="5">
    <source>
        <dbReference type="SAM" id="SignalP"/>
    </source>
</evidence>
<reference evidence="7 8" key="1">
    <citation type="submission" date="2023-01" db="EMBL/GenBank/DDBJ databases">
        <title>Analysis of 21 Apiospora genomes using comparative genomics revels a genus with tremendous synthesis potential of carbohydrate active enzymes and secondary metabolites.</title>
        <authorList>
            <person name="Sorensen T."/>
        </authorList>
    </citation>
    <scope>NUCLEOTIDE SEQUENCE [LARGE SCALE GENOMIC DNA]</scope>
    <source>
        <strain evidence="7 8">CBS 114990</strain>
    </source>
</reference>
<organism evidence="7 8">
    <name type="scientific">Apiospora hydei</name>
    <dbReference type="NCBI Taxonomy" id="1337664"/>
    <lineage>
        <taxon>Eukaryota</taxon>
        <taxon>Fungi</taxon>
        <taxon>Dikarya</taxon>
        <taxon>Ascomycota</taxon>
        <taxon>Pezizomycotina</taxon>
        <taxon>Sordariomycetes</taxon>
        <taxon>Xylariomycetidae</taxon>
        <taxon>Amphisphaeriales</taxon>
        <taxon>Apiosporaceae</taxon>
        <taxon>Apiospora</taxon>
    </lineage>
</organism>
<dbReference type="RefSeq" id="XP_066664416.1">
    <property type="nucleotide sequence ID" value="XM_066815126.1"/>
</dbReference>
<keyword evidence="3" id="KW-0378">Hydrolase</keyword>